<feature type="compositionally biased region" description="Polar residues" evidence="1">
    <location>
        <begin position="272"/>
        <end position="285"/>
    </location>
</feature>
<feature type="compositionally biased region" description="Basic and acidic residues" evidence="1">
    <location>
        <begin position="288"/>
        <end position="298"/>
    </location>
</feature>
<dbReference type="InterPro" id="IPR011990">
    <property type="entry name" value="TPR-like_helical_dom_sf"/>
</dbReference>
<feature type="region of interest" description="Disordered" evidence="1">
    <location>
        <begin position="26"/>
        <end position="57"/>
    </location>
</feature>
<evidence type="ECO:0000313" key="3">
    <source>
        <dbReference type="Proteomes" id="UP000481858"/>
    </source>
</evidence>
<name>A0A7C8IT47_9PEZI</name>
<dbReference type="Proteomes" id="UP000481858">
    <property type="component" value="Unassembled WGS sequence"/>
</dbReference>
<evidence type="ECO:0000313" key="2">
    <source>
        <dbReference type="EMBL" id="KAF2965842.1"/>
    </source>
</evidence>
<evidence type="ECO:0000256" key="1">
    <source>
        <dbReference type="SAM" id="MobiDB-lite"/>
    </source>
</evidence>
<dbReference type="InParanoid" id="A0A7C8IT47"/>
<comment type="caution">
    <text evidence="2">The sequence shown here is derived from an EMBL/GenBank/DDBJ whole genome shotgun (WGS) entry which is preliminary data.</text>
</comment>
<protein>
    <submittedName>
        <fullName evidence="2">Uncharacterized protein</fullName>
    </submittedName>
</protein>
<dbReference type="AlphaFoldDB" id="A0A7C8IT47"/>
<feature type="compositionally biased region" description="Polar residues" evidence="1">
    <location>
        <begin position="44"/>
        <end position="57"/>
    </location>
</feature>
<accession>A0A7C8IT47</accession>
<dbReference type="OrthoDB" id="5379420at2759"/>
<keyword evidence="3" id="KW-1185">Reference proteome</keyword>
<organism evidence="2 3">
    <name type="scientific">Xylaria multiplex</name>
    <dbReference type="NCBI Taxonomy" id="323545"/>
    <lineage>
        <taxon>Eukaryota</taxon>
        <taxon>Fungi</taxon>
        <taxon>Dikarya</taxon>
        <taxon>Ascomycota</taxon>
        <taxon>Pezizomycotina</taxon>
        <taxon>Sordariomycetes</taxon>
        <taxon>Xylariomycetidae</taxon>
        <taxon>Xylariales</taxon>
        <taxon>Xylariaceae</taxon>
        <taxon>Xylaria</taxon>
    </lineage>
</organism>
<reference evidence="2 3" key="1">
    <citation type="submission" date="2019-12" db="EMBL/GenBank/DDBJ databases">
        <title>Draft genome sequence of the ascomycete Xylaria multiplex DSM 110363.</title>
        <authorList>
            <person name="Buettner E."/>
            <person name="Kellner H."/>
        </authorList>
    </citation>
    <scope>NUCLEOTIDE SEQUENCE [LARGE SCALE GENOMIC DNA]</scope>
    <source>
        <strain evidence="2 3">DSM 110363</strain>
    </source>
</reference>
<proteinExistence type="predicted"/>
<feature type="region of interest" description="Disordered" evidence="1">
    <location>
        <begin position="272"/>
        <end position="298"/>
    </location>
</feature>
<sequence>MPISKFMCIQCTRRLSHLAQSSKALNSPILPQHTPQRGHRHSPLLSTRSPYSTASSRTVAKKLTTRDAFAKVRFTRADVPPRGFWDAQARAPLVTDLSADECLHAAQAYADAALKDNSGWREQLIVVNDDSTAWSSDGKGKGKTLSAYTLYYVAVMIMMSPPGPVSYLATHILNTLVGLRYTPSILTMVRLALNRRMVGQPQFEPAFEELERILRRIGDGSSSKSISKDTNINLAADACTLRALLYAEENTREGDNNALRWFRRAYEIDTTSSESRIQPTPTAGQTRLGEKRKEDVNSGSEEIKGARFNPYWQWKVSFALGVAAIRMKRGETGKARGMYEVASSELDNAAGYLGLATILEKMGETDTDKYIESLEKAAVSGDLDAARMMGMRERSRAVERGLNKREKRKRQVIAEEWMSIANSTVLT</sequence>
<dbReference type="EMBL" id="WUBL01000104">
    <property type="protein sequence ID" value="KAF2965842.1"/>
    <property type="molecule type" value="Genomic_DNA"/>
</dbReference>
<gene>
    <name evidence="2" type="ORF">GQX73_g7741</name>
</gene>
<dbReference type="Gene3D" id="1.25.40.10">
    <property type="entry name" value="Tetratricopeptide repeat domain"/>
    <property type="match status" value="1"/>
</dbReference>